<proteinExistence type="predicted"/>
<name>A0A1E2RZU6_9HYPH</name>
<protein>
    <submittedName>
        <fullName evidence="1">Uncharacterized protein</fullName>
    </submittedName>
</protein>
<keyword evidence="2" id="KW-1185">Reference proteome</keyword>
<comment type="caution">
    <text evidence="1">The sequence shown here is derived from an EMBL/GenBank/DDBJ whole genome shotgun (WGS) entry which is preliminary data.</text>
</comment>
<dbReference type="AlphaFoldDB" id="A0A1E2RZU6"/>
<dbReference type="STRING" id="1177755.A7A08_01717"/>
<dbReference type="EMBL" id="MASI01000003">
    <property type="protein sequence ID" value="ODA67682.1"/>
    <property type="molecule type" value="Genomic_DNA"/>
</dbReference>
<organism evidence="1 2">
    <name type="scientific">Methyloligella halotolerans</name>
    <dbReference type="NCBI Taxonomy" id="1177755"/>
    <lineage>
        <taxon>Bacteria</taxon>
        <taxon>Pseudomonadati</taxon>
        <taxon>Pseudomonadota</taxon>
        <taxon>Alphaproteobacteria</taxon>
        <taxon>Hyphomicrobiales</taxon>
        <taxon>Hyphomicrobiaceae</taxon>
        <taxon>Methyloligella</taxon>
    </lineage>
</organism>
<sequence length="328" mass="35039">MSIPTRFDDGTISIETDSATVVGIGTAFSTVARKNSMLVVPRAGGGWVLVGFVASDPESADEEDHPQDLEIELAAPWTGDPLEDENYQLIAWRAGADLAEQFLLLWGRISGKGLFFVTDGIPTADIGRDNDVAFVPYTQQLYAKVAGIWQLINRPIAPNQTVETAAGLDDYADEDTGFTVFVEDEQASYMLATSGEWIGPIYIRGQAAALAEILAAAIPNEGTDAETLALGLADGDALFHTFEIADDRTLGFPTNVPNAGVSFYVEIKQDANGGHALAYAEGYEGTDGRLPLIADEPAAETLLAIFVRSIDPPRAFVFRTGRNFGAGS</sequence>
<dbReference type="RefSeq" id="WP_069095002.1">
    <property type="nucleotide sequence ID" value="NZ_MASI01000003.1"/>
</dbReference>
<accession>A0A1E2RZU6</accession>
<evidence type="ECO:0000313" key="2">
    <source>
        <dbReference type="Proteomes" id="UP000095087"/>
    </source>
</evidence>
<evidence type="ECO:0000313" key="1">
    <source>
        <dbReference type="EMBL" id="ODA67682.1"/>
    </source>
</evidence>
<gene>
    <name evidence="1" type="ORF">A7A08_01717</name>
</gene>
<reference evidence="1 2" key="1">
    <citation type="submission" date="2016-07" db="EMBL/GenBank/DDBJ databases">
        <title>Draft genome sequence of Methyloligella halotolerans C2T (VKM B-2706T=CCUG 61687T=DSM 25045T), a halotolerant polyhydroxybutyrate accumulating methylotroph.</title>
        <authorList>
            <person name="Vasilenko O.V."/>
            <person name="Doronina N.V."/>
            <person name="Poroshina M.N."/>
            <person name="Tarlachkov S.V."/>
            <person name="Trotsenko Y.A."/>
        </authorList>
    </citation>
    <scope>NUCLEOTIDE SEQUENCE [LARGE SCALE GENOMIC DNA]</scope>
    <source>
        <strain evidence="1 2">VKM B-2706</strain>
    </source>
</reference>
<dbReference type="Proteomes" id="UP000095087">
    <property type="component" value="Unassembled WGS sequence"/>
</dbReference>